<dbReference type="STRING" id="626522.GCWU000325_00172"/>
<dbReference type="AlphaFoldDB" id="C9LDA3"/>
<reference evidence="1" key="1">
    <citation type="submission" date="2009-09" db="EMBL/GenBank/DDBJ databases">
        <authorList>
            <person name="Weinstock G."/>
            <person name="Sodergren E."/>
            <person name="Clifton S."/>
            <person name="Fulton L."/>
            <person name="Fulton B."/>
            <person name="Courtney L."/>
            <person name="Fronick C."/>
            <person name="Harrison M."/>
            <person name="Strong C."/>
            <person name="Farmer C."/>
            <person name="Delahaunty K."/>
            <person name="Markovic C."/>
            <person name="Hall O."/>
            <person name="Minx P."/>
            <person name="Tomlinson C."/>
            <person name="Mitreva M."/>
            <person name="Nelson J."/>
            <person name="Hou S."/>
            <person name="Wollam A."/>
            <person name="Pepin K.H."/>
            <person name="Johnson M."/>
            <person name="Bhonagiri V."/>
            <person name="Nash W.E."/>
            <person name="Warren W."/>
            <person name="Chinwalla A."/>
            <person name="Mardis E.R."/>
            <person name="Wilson R.K."/>
        </authorList>
    </citation>
    <scope>NUCLEOTIDE SEQUENCE [LARGE SCALE GENOMIC DNA]</scope>
    <source>
        <strain evidence="1">ATCC 51259</strain>
    </source>
</reference>
<accession>C9LDA3</accession>
<name>C9LDA3_9BACT</name>
<gene>
    <name evidence="1" type="ORF">GCWU000325_00172</name>
</gene>
<comment type="caution">
    <text evidence="1">The sequence shown here is derived from an EMBL/GenBank/DDBJ whole genome shotgun (WGS) entry which is preliminary data.</text>
</comment>
<dbReference type="OrthoDB" id="2052851at2"/>
<protein>
    <submittedName>
        <fullName evidence="1">Uncharacterized protein</fullName>
    </submittedName>
</protein>
<keyword evidence="2" id="KW-1185">Reference proteome</keyword>
<dbReference type="EMBL" id="ACIJ02000002">
    <property type="protein sequence ID" value="EEX73007.1"/>
    <property type="molecule type" value="Genomic_DNA"/>
</dbReference>
<dbReference type="HOGENOM" id="CLU_976022_0_0_10"/>
<dbReference type="eggNOG" id="ENOG5032UFP">
    <property type="taxonomic scope" value="Bacteria"/>
</dbReference>
<organism evidence="1 2">
    <name type="scientific">Alloprevotella tannerae ATCC 51259</name>
    <dbReference type="NCBI Taxonomy" id="626522"/>
    <lineage>
        <taxon>Bacteria</taxon>
        <taxon>Pseudomonadati</taxon>
        <taxon>Bacteroidota</taxon>
        <taxon>Bacteroidia</taxon>
        <taxon>Bacteroidales</taxon>
        <taxon>Prevotellaceae</taxon>
        <taxon>Alloprevotella</taxon>
    </lineage>
</organism>
<sequence length="305" mass="34592">MECRNEEIDCKQSKNIYSMKDYSYIIDEACTGEKTPKLVRQIIPILVGWAKRKETNHTYGDLSRLLGYQDWQRIGHQLGSVQLVFQQLQEEAGLEKIPTLNALVSNAKAGIPSGGFSYVHPKYDEMDFTEKQIIVENANNEAFNYEKWDYVLALLGLKPYLSQADEDIIRSGAFGFGGERKEHKLMKEFIAAHPEAIDKQISEEGILEHILLSGDRVDVFFPKANVAVEVKPKLAPNADILRGLFQCVKYKAILDAEAEVKGEIPDSEIILVIGGKLSQSNRNVQECLDIEVIEEFKYKSLYRKT</sequence>
<evidence type="ECO:0000313" key="2">
    <source>
        <dbReference type="Proteomes" id="UP000003460"/>
    </source>
</evidence>
<evidence type="ECO:0000313" key="1">
    <source>
        <dbReference type="EMBL" id="EEX73007.1"/>
    </source>
</evidence>
<dbReference type="Proteomes" id="UP000003460">
    <property type="component" value="Unassembled WGS sequence"/>
</dbReference>
<proteinExistence type="predicted"/>